<sequence>MEKVFLTTIRGASMTLNDLRQSIKGRVVLRGDECFDDARRAWNRAVDQPVLAVVEVYDAEDVATLVTYARQERLTVTAQQSGHRPSGDVEGVILLRTERLNDVAVNPDTRTARVGAGAMWDQVLMAGSPHELAGLAGSSSVVSVLGSALGGGAGWFGRKYGFAANSVRAFDAVDADGLPIRVTADSDPDLFWAMRGGGGDFAMVTAMEFDLLPMPALYGGRMLWAVDQAPRVLDAYREITANAPDELSAWFTLLHLPDSPPLVTVAATFLGGPAEARSLLRPLDDIDGVIADSRCVIPVGELGGICAESVDPGPELWRTELLTGLDDRAAQLLLAKPIDPLTSVQIRHLGGALAVDPPGGGAVPALAAPYMLAMLGTPRDLAATAAVRAKMNEITDTLGDYLTGTKPYTSLAPGEDVSLTFPESTLVRLRALKRSLDPHNVFRGKFPILR</sequence>
<keyword evidence="3" id="KW-0285">Flavoprotein</keyword>
<evidence type="ECO:0000256" key="5">
    <source>
        <dbReference type="ARBA" id="ARBA00023002"/>
    </source>
</evidence>
<dbReference type="Proteomes" id="UP000640052">
    <property type="component" value="Unassembled WGS sequence"/>
</dbReference>
<evidence type="ECO:0000259" key="6">
    <source>
        <dbReference type="PROSITE" id="PS51387"/>
    </source>
</evidence>
<comment type="similarity">
    <text evidence="2">Belongs to the oxygen-dependent FAD-linked oxidoreductase family.</text>
</comment>
<dbReference type="InterPro" id="IPR006094">
    <property type="entry name" value="Oxid_FAD_bind_N"/>
</dbReference>
<evidence type="ECO:0000256" key="1">
    <source>
        <dbReference type="ARBA" id="ARBA00001974"/>
    </source>
</evidence>
<evidence type="ECO:0000313" key="7">
    <source>
        <dbReference type="EMBL" id="GIH27119.1"/>
    </source>
</evidence>
<dbReference type="AlphaFoldDB" id="A0A919QDB4"/>
<dbReference type="InterPro" id="IPR016166">
    <property type="entry name" value="FAD-bd_PCMH"/>
</dbReference>
<comment type="caution">
    <text evidence="7">The sequence shown here is derived from an EMBL/GenBank/DDBJ whole genome shotgun (WGS) entry which is preliminary data.</text>
</comment>
<dbReference type="InterPro" id="IPR036318">
    <property type="entry name" value="FAD-bd_PCMH-like_sf"/>
</dbReference>
<dbReference type="InterPro" id="IPR050416">
    <property type="entry name" value="FAD-linked_Oxidoreductase"/>
</dbReference>
<organism evidence="7 8">
    <name type="scientific">Acrocarpospora phusangensis</name>
    <dbReference type="NCBI Taxonomy" id="1070424"/>
    <lineage>
        <taxon>Bacteria</taxon>
        <taxon>Bacillati</taxon>
        <taxon>Actinomycetota</taxon>
        <taxon>Actinomycetes</taxon>
        <taxon>Streptosporangiales</taxon>
        <taxon>Streptosporangiaceae</taxon>
        <taxon>Acrocarpospora</taxon>
    </lineage>
</organism>
<evidence type="ECO:0000256" key="2">
    <source>
        <dbReference type="ARBA" id="ARBA00005466"/>
    </source>
</evidence>
<dbReference type="GO" id="GO:0016491">
    <property type="term" value="F:oxidoreductase activity"/>
    <property type="evidence" value="ECO:0007669"/>
    <property type="project" value="UniProtKB-KW"/>
</dbReference>
<reference evidence="7" key="1">
    <citation type="submission" date="2021-01" db="EMBL/GenBank/DDBJ databases">
        <title>Whole genome shotgun sequence of Acrocarpospora phusangensis NBRC 108782.</title>
        <authorList>
            <person name="Komaki H."/>
            <person name="Tamura T."/>
        </authorList>
    </citation>
    <scope>NUCLEOTIDE SEQUENCE</scope>
    <source>
        <strain evidence="7">NBRC 108782</strain>
    </source>
</reference>
<dbReference type="SUPFAM" id="SSF56176">
    <property type="entry name" value="FAD-binding/transporter-associated domain-like"/>
    <property type="match status" value="1"/>
</dbReference>
<dbReference type="InterPro" id="IPR016167">
    <property type="entry name" value="FAD-bd_PCMH_sub1"/>
</dbReference>
<dbReference type="Gene3D" id="3.40.462.20">
    <property type="match status" value="1"/>
</dbReference>
<name>A0A919QDB4_9ACTN</name>
<gene>
    <name evidence="7" type="ORF">Aph01nite_54290</name>
</gene>
<dbReference type="PANTHER" id="PTHR42973:SF39">
    <property type="entry name" value="FAD-BINDING PCMH-TYPE DOMAIN-CONTAINING PROTEIN"/>
    <property type="match status" value="1"/>
</dbReference>
<proteinExistence type="inferred from homology"/>
<dbReference type="PROSITE" id="PS51387">
    <property type="entry name" value="FAD_PCMH"/>
    <property type="match status" value="1"/>
</dbReference>
<keyword evidence="5" id="KW-0560">Oxidoreductase</keyword>
<dbReference type="Pfam" id="PF01565">
    <property type="entry name" value="FAD_binding_4"/>
    <property type="match status" value="1"/>
</dbReference>
<dbReference type="InterPro" id="IPR016169">
    <property type="entry name" value="FAD-bd_PCMH_sub2"/>
</dbReference>
<evidence type="ECO:0000256" key="3">
    <source>
        <dbReference type="ARBA" id="ARBA00022630"/>
    </source>
</evidence>
<dbReference type="Gene3D" id="3.30.43.10">
    <property type="entry name" value="Uridine Diphospho-n-acetylenolpyruvylglucosamine Reductase, domain 2"/>
    <property type="match status" value="1"/>
</dbReference>
<evidence type="ECO:0000256" key="4">
    <source>
        <dbReference type="ARBA" id="ARBA00022827"/>
    </source>
</evidence>
<dbReference type="EMBL" id="BOOA01000050">
    <property type="protein sequence ID" value="GIH27119.1"/>
    <property type="molecule type" value="Genomic_DNA"/>
</dbReference>
<dbReference type="Gene3D" id="3.30.465.10">
    <property type="match status" value="1"/>
</dbReference>
<keyword evidence="8" id="KW-1185">Reference proteome</keyword>
<accession>A0A919QDB4</accession>
<dbReference type="PANTHER" id="PTHR42973">
    <property type="entry name" value="BINDING OXIDOREDUCTASE, PUTATIVE (AFU_ORTHOLOGUE AFUA_1G17690)-RELATED"/>
    <property type="match status" value="1"/>
</dbReference>
<keyword evidence="4" id="KW-0274">FAD</keyword>
<comment type="cofactor">
    <cofactor evidence="1">
        <name>FAD</name>
        <dbReference type="ChEBI" id="CHEBI:57692"/>
    </cofactor>
</comment>
<evidence type="ECO:0000313" key="8">
    <source>
        <dbReference type="Proteomes" id="UP000640052"/>
    </source>
</evidence>
<dbReference type="GO" id="GO:0071949">
    <property type="term" value="F:FAD binding"/>
    <property type="evidence" value="ECO:0007669"/>
    <property type="project" value="InterPro"/>
</dbReference>
<feature type="domain" description="FAD-binding PCMH-type" evidence="6">
    <location>
        <begin position="46"/>
        <end position="214"/>
    </location>
</feature>
<protein>
    <submittedName>
        <fullName evidence="7">Oxidoreductase</fullName>
    </submittedName>
</protein>